<protein>
    <submittedName>
        <fullName evidence="1">Aryl-sulfate sulfotransferase</fullName>
    </submittedName>
</protein>
<accession>A0ABS9DY29</accession>
<comment type="caution">
    <text evidence="1">The sequence shown here is derived from an EMBL/GenBank/DDBJ whole genome shotgun (WGS) entry which is preliminary data.</text>
</comment>
<dbReference type="Proteomes" id="UP001521209">
    <property type="component" value="Unassembled WGS sequence"/>
</dbReference>
<reference evidence="1 2" key="1">
    <citation type="submission" date="2022-01" db="EMBL/GenBank/DDBJ databases">
        <authorList>
            <person name="Won M."/>
            <person name="Kim S.-J."/>
            <person name="Kwon S.-W."/>
        </authorList>
    </citation>
    <scope>NUCLEOTIDE SEQUENCE [LARGE SCALE GENOMIC DNA]</scope>
    <source>
        <strain evidence="1 2">KCTC 23505</strain>
    </source>
</reference>
<dbReference type="InterPro" id="IPR053143">
    <property type="entry name" value="Arylsulfate_ST"/>
</dbReference>
<gene>
    <name evidence="1" type="ORF">L2A60_10410</name>
</gene>
<evidence type="ECO:0000313" key="2">
    <source>
        <dbReference type="Proteomes" id="UP001521209"/>
    </source>
</evidence>
<sequence>MSNPDRHQDPAESAYRHKGNLRFQRRNFAKLACCATFVGAFGSRLRQAEATPSVFPTGVTIHDPDLAYKCLIVFSTPDGKTRVIDMQGNEVHRWNYYGFPGRIIDPALVGEKLGHTLLQIEASHDKTGGILSNKVIGELDWAGRIVWHWGTQAPGGAAYQNHDWARLANGNTLLLTARPRTIKSIGSKEVIDQGIYEVDPSGKLVWQWWAGDHLEEFGLSAKGWTFLRNKVAAETEMNPWGYLEINDMRPLGPNKWFDGGDHRFAPDNIMIDSRKANFIVIISKKTGKVVWRMGPYYRNGFYDPDERADNSRLPRPVDQLAGQHNAHIIPKGLPGAGNLLLLDDQGGSGYPPVLISKYSGSRVLEINPVRGKIVWEYTAINSGQPPWSFYTSFIGNAQRLPNGNTLIDEGMDGRIFQITPTGKIVWEYVSPYSGSWLFGGRKVAVRAVYRAQAVPFSWVPAGVTPA</sequence>
<dbReference type="InterPro" id="IPR010262">
    <property type="entry name" value="Arylsulfotransferase_bact"/>
</dbReference>
<dbReference type="PANTHER" id="PTHR35340">
    <property type="entry name" value="PQQ ENZYME REPEAT PROTEIN-RELATED"/>
    <property type="match status" value="1"/>
</dbReference>
<name>A0ABS9DY29_9PROT</name>
<dbReference type="PANTHER" id="PTHR35340:SF5">
    <property type="entry name" value="ASST-DOMAIN-CONTAINING PROTEIN"/>
    <property type="match status" value="1"/>
</dbReference>
<organism evidence="1 2">
    <name type="scientific">Acidiphilium iwatense</name>
    <dbReference type="NCBI Taxonomy" id="768198"/>
    <lineage>
        <taxon>Bacteria</taxon>
        <taxon>Pseudomonadati</taxon>
        <taxon>Pseudomonadota</taxon>
        <taxon>Alphaproteobacteria</taxon>
        <taxon>Acetobacterales</taxon>
        <taxon>Acidocellaceae</taxon>
        <taxon>Acidiphilium</taxon>
    </lineage>
</organism>
<evidence type="ECO:0000313" key="1">
    <source>
        <dbReference type="EMBL" id="MCF3947090.1"/>
    </source>
</evidence>
<keyword evidence="2" id="KW-1185">Reference proteome</keyword>
<dbReference type="Pfam" id="PF05935">
    <property type="entry name" value="Arylsulfotrans"/>
    <property type="match status" value="1"/>
</dbReference>
<proteinExistence type="predicted"/>
<dbReference type="RefSeq" id="WP_235704315.1">
    <property type="nucleotide sequence ID" value="NZ_JAKGBZ010000017.1"/>
</dbReference>
<dbReference type="InterPro" id="IPR011047">
    <property type="entry name" value="Quinoprotein_ADH-like_sf"/>
</dbReference>
<dbReference type="EMBL" id="JAKGBZ010000017">
    <property type="protein sequence ID" value="MCF3947090.1"/>
    <property type="molecule type" value="Genomic_DNA"/>
</dbReference>
<dbReference type="SUPFAM" id="SSF50998">
    <property type="entry name" value="Quinoprotein alcohol dehydrogenase-like"/>
    <property type="match status" value="1"/>
</dbReference>